<evidence type="ECO:0000313" key="5">
    <source>
        <dbReference type="EMBL" id="GMJ05209.1"/>
    </source>
</evidence>
<dbReference type="PANTHER" id="PTHR22748">
    <property type="entry name" value="AP ENDONUCLEASE"/>
    <property type="match status" value="1"/>
</dbReference>
<dbReference type="PANTHER" id="PTHR22748:SF11">
    <property type="entry name" value="OS07G0184032 PROTEIN"/>
    <property type="match status" value="1"/>
</dbReference>
<dbReference type="GO" id="GO:0008081">
    <property type="term" value="F:phosphoric diester hydrolase activity"/>
    <property type="evidence" value="ECO:0007669"/>
    <property type="project" value="TreeGrafter"/>
</dbReference>
<dbReference type="InterPro" id="IPR004808">
    <property type="entry name" value="AP_endonuc_1"/>
</dbReference>
<keyword evidence="2" id="KW-0479">Metal-binding</keyword>
<organism evidence="5 6">
    <name type="scientific">Hibiscus trionum</name>
    <name type="common">Flower of an hour</name>
    <dbReference type="NCBI Taxonomy" id="183268"/>
    <lineage>
        <taxon>Eukaryota</taxon>
        <taxon>Viridiplantae</taxon>
        <taxon>Streptophyta</taxon>
        <taxon>Embryophyta</taxon>
        <taxon>Tracheophyta</taxon>
        <taxon>Spermatophyta</taxon>
        <taxon>Magnoliopsida</taxon>
        <taxon>eudicotyledons</taxon>
        <taxon>Gunneridae</taxon>
        <taxon>Pentapetalae</taxon>
        <taxon>rosids</taxon>
        <taxon>malvids</taxon>
        <taxon>Malvales</taxon>
        <taxon>Malvaceae</taxon>
        <taxon>Malvoideae</taxon>
        <taxon>Hibiscus</taxon>
    </lineage>
</organism>
<dbReference type="GO" id="GO:0003906">
    <property type="term" value="F:DNA-(apurinic or apyrimidinic site) endonuclease activity"/>
    <property type="evidence" value="ECO:0007669"/>
    <property type="project" value="TreeGrafter"/>
</dbReference>
<dbReference type="Proteomes" id="UP001165190">
    <property type="component" value="Unassembled WGS sequence"/>
</dbReference>
<comment type="caution">
    <text evidence="5">The sequence shown here is derived from an EMBL/GenBank/DDBJ whole genome shotgun (WGS) entry which is preliminary data.</text>
</comment>
<evidence type="ECO:0000256" key="2">
    <source>
        <dbReference type="ARBA" id="ARBA00022723"/>
    </source>
</evidence>
<keyword evidence="3" id="KW-0378">Hydrolase</keyword>
<accession>A0A9W7J1K6</accession>
<keyword evidence="4" id="KW-0460">Magnesium</keyword>
<dbReference type="SUPFAM" id="SSF56219">
    <property type="entry name" value="DNase I-like"/>
    <property type="match status" value="1"/>
</dbReference>
<gene>
    <name evidence="5" type="ORF">HRI_004190100</name>
</gene>
<dbReference type="GO" id="GO:0005634">
    <property type="term" value="C:nucleus"/>
    <property type="evidence" value="ECO:0007669"/>
    <property type="project" value="TreeGrafter"/>
</dbReference>
<dbReference type="AlphaFoldDB" id="A0A9W7J1K6"/>
<evidence type="ECO:0000256" key="3">
    <source>
        <dbReference type="ARBA" id="ARBA00022801"/>
    </source>
</evidence>
<comment type="cofactor">
    <cofactor evidence="1">
        <name>Mg(2+)</name>
        <dbReference type="ChEBI" id="CHEBI:18420"/>
    </cofactor>
</comment>
<dbReference type="GO" id="GO:0008311">
    <property type="term" value="F:double-stranded DNA 3'-5' DNA exonuclease activity"/>
    <property type="evidence" value="ECO:0007669"/>
    <property type="project" value="TreeGrafter"/>
</dbReference>
<dbReference type="Gene3D" id="3.60.10.10">
    <property type="entry name" value="Endonuclease/exonuclease/phosphatase"/>
    <property type="match status" value="1"/>
</dbReference>
<proteinExistence type="predicted"/>
<name>A0A9W7J1K6_HIBTR</name>
<dbReference type="InterPro" id="IPR036691">
    <property type="entry name" value="Endo/exonu/phosph_ase_sf"/>
</dbReference>
<reference evidence="5" key="1">
    <citation type="submission" date="2023-05" db="EMBL/GenBank/DDBJ databases">
        <title>Genome and transcriptome analyses reveal genes involved in the formation of fine ridges on petal epidermal cells in Hibiscus trionum.</title>
        <authorList>
            <person name="Koshimizu S."/>
            <person name="Masuda S."/>
            <person name="Ishii T."/>
            <person name="Shirasu K."/>
            <person name="Hoshino A."/>
            <person name="Arita M."/>
        </authorList>
    </citation>
    <scope>NUCLEOTIDE SEQUENCE</scope>
    <source>
        <strain evidence="5">Hamamatsu line</strain>
    </source>
</reference>
<dbReference type="EMBL" id="BSYR01000044">
    <property type="protein sequence ID" value="GMJ05209.1"/>
    <property type="molecule type" value="Genomic_DNA"/>
</dbReference>
<protein>
    <submittedName>
        <fullName evidence="5">Uncharacterized protein</fullName>
    </submittedName>
</protein>
<keyword evidence="6" id="KW-1185">Reference proteome</keyword>
<evidence type="ECO:0000256" key="1">
    <source>
        <dbReference type="ARBA" id="ARBA00001946"/>
    </source>
</evidence>
<dbReference type="GO" id="GO:0046872">
    <property type="term" value="F:metal ion binding"/>
    <property type="evidence" value="ECO:0007669"/>
    <property type="project" value="UniProtKB-KW"/>
</dbReference>
<dbReference type="GO" id="GO:0006284">
    <property type="term" value="P:base-excision repair"/>
    <property type="evidence" value="ECO:0007669"/>
    <property type="project" value="TreeGrafter"/>
</dbReference>
<evidence type="ECO:0000313" key="6">
    <source>
        <dbReference type="Proteomes" id="UP001165190"/>
    </source>
</evidence>
<evidence type="ECO:0000256" key="4">
    <source>
        <dbReference type="ARBA" id="ARBA00022842"/>
    </source>
</evidence>
<sequence length="117" mass="13406">MKLITWNVRGMGSGVKCSSIRKLFRIQRVEVAFLQETKKESITEAEIGRLWYEDKFEFRASDASGRSGGLITIWDKSKFYLEGCIINGRFILVEGNWIPDGKRSILMNMYAPCNSSE</sequence>
<dbReference type="OrthoDB" id="1881450at2759"/>